<dbReference type="GO" id="GO:0043565">
    <property type="term" value="F:sequence-specific DNA binding"/>
    <property type="evidence" value="ECO:0007669"/>
    <property type="project" value="InterPro"/>
</dbReference>
<dbReference type="InterPro" id="IPR050204">
    <property type="entry name" value="AraC_XylS_family_regulators"/>
</dbReference>
<dbReference type="Proteomes" id="UP000006281">
    <property type="component" value="Chromosome"/>
</dbReference>
<evidence type="ECO:0000259" key="4">
    <source>
        <dbReference type="PROSITE" id="PS01124"/>
    </source>
</evidence>
<reference evidence="5 6" key="1">
    <citation type="journal article" date="2012" name="BMC Genomics">
        <title>Complete genome sequence of Saccharothrix espanaensis DSM 44229T and comparison to the other completely sequenced Pseudonocardiaceae.</title>
        <authorList>
            <person name="Strobel T."/>
            <person name="Al-Dilaimi A."/>
            <person name="Blom J."/>
            <person name="Gessner A."/>
            <person name="Kalinowski J."/>
            <person name="Luzhetska M."/>
            <person name="Puhler A."/>
            <person name="Szczepanowski R."/>
            <person name="Bechthold A."/>
            <person name="Ruckert C."/>
        </authorList>
    </citation>
    <scope>NUCLEOTIDE SEQUENCE [LARGE SCALE GENOMIC DNA]</scope>
    <source>
        <strain evidence="6">ATCC 51144 / DSM 44229 / JCM 9112 / NBRC 15066 / NRRL 15764</strain>
    </source>
</reference>
<evidence type="ECO:0000256" key="2">
    <source>
        <dbReference type="ARBA" id="ARBA00023125"/>
    </source>
</evidence>
<evidence type="ECO:0000313" key="6">
    <source>
        <dbReference type="Proteomes" id="UP000006281"/>
    </source>
</evidence>
<keyword evidence="2" id="KW-0238">DNA-binding</keyword>
<evidence type="ECO:0000256" key="1">
    <source>
        <dbReference type="ARBA" id="ARBA00023015"/>
    </source>
</evidence>
<dbReference type="AlphaFoldDB" id="K0K3F7"/>
<dbReference type="RefSeq" id="WP_015102968.1">
    <property type="nucleotide sequence ID" value="NC_019673.1"/>
</dbReference>
<dbReference type="GO" id="GO:0003700">
    <property type="term" value="F:DNA-binding transcription factor activity"/>
    <property type="evidence" value="ECO:0007669"/>
    <property type="project" value="InterPro"/>
</dbReference>
<dbReference type="Pfam" id="PF14525">
    <property type="entry name" value="AraC_binding_2"/>
    <property type="match status" value="1"/>
</dbReference>
<dbReference type="SMART" id="SM00342">
    <property type="entry name" value="HTH_ARAC"/>
    <property type="match status" value="1"/>
</dbReference>
<dbReference type="PROSITE" id="PS01124">
    <property type="entry name" value="HTH_ARAC_FAMILY_2"/>
    <property type="match status" value="1"/>
</dbReference>
<dbReference type="BioCyc" id="SESP1179773:BN6_RS27005-MONOMER"/>
<proteinExistence type="predicted"/>
<gene>
    <name evidence="5" type="ordered locus">BN6_55970</name>
</gene>
<keyword evidence="6" id="KW-1185">Reference proteome</keyword>
<accession>K0K3F7</accession>
<evidence type="ECO:0000256" key="3">
    <source>
        <dbReference type="ARBA" id="ARBA00023163"/>
    </source>
</evidence>
<protein>
    <submittedName>
        <fullName evidence="5">Transcriptional regulator, AraC family</fullName>
    </submittedName>
</protein>
<dbReference type="InterPro" id="IPR009057">
    <property type="entry name" value="Homeodomain-like_sf"/>
</dbReference>
<dbReference type="eggNOG" id="COG2207">
    <property type="taxonomic scope" value="Bacteria"/>
</dbReference>
<dbReference type="Pfam" id="PF12833">
    <property type="entry name" value="HTH_18"/>
    <property type="match status" value="1"/>
</dbReference>
<dbReference type="EMBL" id="HE804045">
    <property type="protein sequence ID" value="CCH32856.1"/>
    <property type="molecule type" value="Genomic_DNA"/>
</dbReference>
<dbReference type="SUPFAM" id="SSF46689">
    <property type="entry name" value="Homeodomain-like"/>
    <property type="match status" value="1"/>
</dbReference>
<dbReference type="PATRIC" id="fig|1179773.3.peg.5638"/>
<feature type="domain" description="HTH araC/xylS-type" evidence="4">
    <location>
        <begin position="213"/>
        <end position="314"/>
    </location>
</feature>
<dbReference type="InterPro" id="IPR018060">
    <property type="entry name" value="HTH_AraC"/>
</dbReference>
<dbReference type="Gene3D" id="1.10.10.60">
    <property type="entry name" value="Homeodomain-like"/>
    <property type="match status" value="1"/>
</dbReference>
<name>K0K3F7_SACES</name>
<keyword evidence="1" id="KW-0805">Transcription regulation</keyword>
<dbReference type="PANTHER" id="PTHR46796:SF6">
    <property type="entry name" value="ARAC SUBFAMILY"/>
    <property type="match status" value="1"/>
</dbReference>
<keyword evidence="3" id="KW-0804">Transcription</keyword>
<dbReference type="InterPro" id="IPR035418">
    <property type="entry name" value="AraC-bd_2"/>
</dbReference>
<sequence>MAYILDTADLPARDRVEAVRSAMARASAPCQVIHENPDDDVHARLGVWDLGSTNVFTTHATGIRLLRTGKQAKQDAMPVVALSVQQRARGRHEQFGRRRVVAPGELMAVDLSAPYDFSWSGPGGAGCLQVPVDHLGLPVDVVRRAIADLPRSPLHRLVTDHIAHLVANADRLAADPAAPALGAANVELARALLLSAGQPDRHGRAALAETLLTRVRTYVRRHLTDPDLSPAAIAGAHHISVRHLYQLCARAGFSLEQWIIEERLAGAHDELARATDAHRTVALTARRWGFADPAHFTRRFRARYGLTPAEWRRAARTDS</sequence>
<dbReference type="OrthoDB" id="9799345at2"/>
<evidence type="ECO:0000313" key="5">
    <source>
        <dbReference type="EMBL" id="CCH32856.1"/>
    </source>
</evidence>
<dbReference type="HOGENOM" id="CLU_049704_1_1_11"/>
<dbReference type="KEGG" id="sesp:BN6_55970"/>
<organism evidence="5 6">
    <name type="scientific">Saccharothrix espanaensis (strain ATCC 51144 / DSM 44229 / JCM 9112 / NBRC 15066 / NRRL 15764)</name>
    <dbReference type="NCBI Taxonomy" id="1179773"/>
    <lineage>
        <taxon>Bacteria</taxon>
        <taxon>Bacillati</taxon>
        <taxon>Actinomycetota</taxon>
        <taxon>Actinomycetes</taxon>
        <taxon>Pseudonocardiales</taxon>
        <taxon>Pseudonocardiaceae</taxon>
        <taxon>Saccharothrix</taxon>
    </lineage>
</organism>
<dbReference type="STRING" id="1179773.BN6_55970"/>
<dbReference type="PANTHER" id="PTHR46796">
    <property type="entry name" value="HTH-TYPE TRANSCRIPTIONAL ACTIVATOR RHAS-RELATED"/>
    <property type="match status" value="1"/>
</dbReference>